<proteinExistence type="predicted"/>
<dbReference type="Pfam" id="PF13560">
    <property type="entry name" value="HTH_31"/>
    <property type="match status" value="1"/>
</dbReference>
<name>A0A9Q9IMP1_9ACTN</name>
<feature type="compositionally biased region" description="Polar residues" evidence="1">
    <location>
        <begin position="1"/>
        <end position="11"/>
    </location>
</feature>
<dbReference type="AlphaFoldDB" id="A0A9Q9IMP1"/>
<dbReference type="GO" id="GO:0003677">
    <property type="term" value="F:DNA binding"/>
    <property type="evidence" value="ECO:0007669"/>
    <property type="project" value="InterPro"/>
</dbReference>
<dbReference type="Proteomes" id="UP001058003">
    <property type="component" value="Chromosome"/>
</dbReference>
<dbReference type="KEGG" id="daur:Daura_06165"/>
<dbReference type="InterPro" id="IPR043917">
    <property type="entry name" value="DUF5753"/>
</dbReference>
<organism evidence="3 4">
    <name type="scientific">Dactylosporangium aurantiacum</name>
    <dbReference type="NCBI Taxonomy" id="35754"/>
    <lineage>
        <taxon>Bacteria</taxon>
        <taxon>Bacillati</taxon>
        <taxon>Actinomycetota</taxon>
        <taxon>Actinomycetes</taxon>
        <taxon>Micromonosporales</taxon>
        <taxon>Micromonosporaceae</taxon>
        <taxon>Dactylosporangium</taxon>
    </lineage>
</organism>
<evidence type="ECO:0000313" key="3">
    <source>
        <dbReference type="EMBL" id="UWZ55785.1"/>
    </source>
</evidence>
<evidence type="ECO:0000256" key="1">
    <source>
        <dbReference type="SAM" id="MobiDB-lite"/>
    </source>
</evidence>
<dbReference type="InterPro" id="IPR010982">
    <property type="entry name" value="Lambda_DNA-bd_dom_sf"/>
</dbReference>
<evidence type="ECO:0000259" key="2">
    <source>
        <dbReference type="PROSITE" id="PS50943"/>
    </source>
</evidence>
<reference evidence="3" key="1">
    <citation type="submission" date="2021-04" db="EMBL/GenBank/DDBJ databases">
        <title>Dactylosporangium aurantiacum NRRL B-8018 full assembly.</title>
        <authorList>
            <person name="Hartkoorn R.C."/>
            <person name="Beaudoing E."/>
            <person name="Hot D."/>
        </authorList>
    </citation>
    <scope>NUCLEOTIDE SEQUENCE</scope>
    <source>
        <strain evidence="3">NRRL B-8018</strain>
    </source>
</reference>
<dbReference type="RefSeq" id="WP_211273488.1">
    <property type="nucleotide sequence ID" value="NZ_CP073767.1"/>
</dbReference>
<dbReference type="InterPro" id="IPR001387">
    <property type="entry name" value="Cro/C1-type_HTH"/>
</dbReference>
<dbReference type="SMART" id="SM00530">
    <property type="entry name" value="HTH_XRE"/>
    <property type="match status" value="1"/>
</dbReference>
<dbReference type="CDD" id="cd00093">
    <property type="entry name" value="HTH_XRE"/>
    <property type="match status" value="1"/>
</dbReference>
<evidence type="ECO:0000313" key="4">
    <source>
        <dbReference type="Proteomes" id="UP001058003"/>
    </source>
</evidence>
<dbReference type="EMBL" id="CP073767">
    <property type="protein sequence ID" value="UWZ55785.1"/>
    <property type="molecule type" value="Genomic_DNA"/>
</dbReference>
<feature type="region of interest" description="Disordered" evidence="1">
    <location>
        <begin position="1"/>
        <end position="28"/>
    </location>
</feature>
<protein>
    <submittedName>
        <fullName evidence="3">Helix-turn-helix domain-containing protein</fullName>
    </submittedName>
</protein>
<dbReference type="Gene3D" id="1.10.260.40">
    <property type="entry name" value="lambda repressor-like DNA-binding domains"/>
    <property type="match status" value="1"/>
</dbReference>
<keyword evidence="4" id="KW-1185">Reference proteome</keyword>
<gene>
    <name evidence="3" type="ORF">Daura_06165</name>
</gene>
<dbReference type="Pfam" id="PF19054">
    <property type="entry name" value="DUF5753"/>
    <property type="match status" value="1"/>
</dbReference>
<sequence>MPLGTTPSNGMTLPPNKASDVSNVQEARSALGQRLRELRQQAGLSGRRLAESLAWPPSKISKLENGQQTPSDDDIRGWTQATGSADEAEALLVSLHTLEVQHAEWRRLLRGGFRPRQHELSKLDQLTRRFRVFEATVIPGLLQTSEYARTRFTETARRVKGVTDINEAVQARMQRQEVLYQPDKRFHFVLTEAALRMRLCPPAVMLGQLDRLMSLAALPSVRLGIIGFDAQYGAAGPWHGFWLYDNDRVLVETFSAVLDLRQQQEVELYANAFAQLADIASYGRAARAVIAKTIDELAPEALDDPGNF</sequence>
<accession>A0A9Q9IMP1</accession>
<feature type="domain" description="HTH cro/C1-type" evidence="2">
    <location>
        <begin position="35"/>
        <end position="75"/>
    </location>
</feature>
<dbReference type="SUPFAM" id="SSF47413">
    <property type="entry name" value="lambda repressor-like DNA-binding domains"/>
    <property type="match status" value="1"/>
</dbReference>
<dbReference type="PROSITE" id="PS50943">
    <property type="entry name" value="HTH_CROC1"/>
    <property type="match status" value="1"/>
</dbReference>